<dbReference type="EMBL" id="CYXN01000002">
    <property type="protein sequence ID" value="CUM79131.1"/>
    <property type="molecule type" value="Genomic_DNA"/>
</dbReference>
<evidence type="ECO:0000259" key="2">
    <source>
        <dbReference type="PROSITE" id="PS50943"/>
    </source>
</evidence>
<dbReference type="Pfam" id="PF01381">
    <property type="entry name" value="HTH_3"/>
    <property type="match status" value="1"/>
</dbReference>
<sequence>MFGERLAELRKLNDDTQQILADKIGFSVWAVRAWEQEKNLPPSDALLAICKLYGTSADYLLGLTDIDPSDEVRKQRQRLTEEEQNEMHRYEEYLLWKRKK</sequence>
<dbReference type="PANTHER" id="PTHR46558">
    <property type="entry name" value="TRACRIPTIONAL REGULATORY PROTEIN-RELATED-RELATED"/>
    <property type="match status" value="1"/>
</dbReference>
<name>A0A173RMM0_9FIRM</name>
<evidence type="ECO:0000256" key="1">
    <source>
        <dbReference type="ARBA" id="ARBA00023125"/>
    </source>
</evidence>
<dbReference type="GO" id="GO:0003677">
    <property type="term" value="F:DNA binding"/>
    <property type="evidence" value="ECO:0007669"/>
    <property type="project" value="UniProtKB-KW"/>
</dbReference>
<evidence type="ECO:0000313" key="3">
    <source>
        <dbReference type="EMBL" id="CUM79131.1"/>
    </source>
</evidence>
<proteinExistence type="predicted"/>
<dbReference type="CDD" id="cd00093">
    <property type="entry name" value="HTH_XRE"/>
    <property type="match status" value="1"/>
</dbReference>
<dbReference type="PROSITE" id="PS50943">
    <property type="entry name" value="HTH_CROC1"/>
    <property type="match status" value="1"/>
</dbReference>
<dbReference type="AlphaFoldDB" id="A0A173RMM0"/>
<dbReference type="Gene3D" id="1.10.260.40">
    <property type="entry name" value="lambda repressor-like DNA-binding domains"/>
    <property type="match status" value="1"/>
</dbReference>
<dbReference type="PANTHER" id="PTHR46558:SF11">
    <property type="entry name" value="HTH-TYPE TRANSCRIPTIONAL REGULATOR XRE"/>
    <property type="match status" value="1"/>
</dbReference>
<protein>
    <submittedName>
        <fullName evidence="3">HTH-type transcriptional regulator immR</fullName>
    </submittedName>
</protein>
<organism evidence="3 4">
    <name type="scientific">Faecalibacterium prausnitzii</name>
    <dbReference type="NCBI Taxonomy" id="853"/>
    <lineage>
        <taxon>Bacteria</taxon>
        <taxon>Bacillati</taxon>
        <taxon>Bacillota</taxon>
        <taxon>Clostridia</taxon>
        <taxon>Eubacteriales</taxon>
        <taxon>Oscillospiraceae</taxon>
        <taxon>Faecalibacterium</taxon>
    </lineage>
</organism>
<dbReference type="RefSeq" id="WP_055185091.1">
    <property type="nucleotide sequence ID" value="NZ_CYXN01000002.1"/>
</dbReference>
<dbReference type="SUPFAM" id="SSF47413">
    <property type="entry name" value="lambda repressor-like DNA-binding domains"/>
    <property type="match status" value="1"/>
</dbReference>
<accession>A0A173RMM0</accession>
<dbReference type="OrthoDB" id="2064916at2"/>
<gene>
    <name evidence="3" type="primary">immR_2</name>
    <name evidence="3" type="ORF">ERS852582_00556</name>
</gene>
<evidence type="ECO:0000313" key="4">
    <source>
        <dbReference type="Proteomes" id="UP000095649"/>
    </source>
</evidence>
<reference evidence="3 4" key="1">
    <citation type="submission" date="2015-09" db="EMBL/GenBank/DDBJ databases">
        <authorList>
            <consortium name="Pathogen Informatics"/>
        </authorList>
    </citation>
    <scope>NUCLEOTIDE SEQUENCE [LARGE SCALE GENOMIC DNA]</scope>
    <source>
        <strain evidence="3 4">2789STDY5834970</strain>
    </source>
</reference>
<dbReference type="InterPro" id="IPR001387">
    <property type="entry name" value="Cro/C1-type_HTH"/>
</dbReference>
<dbReference type="SMART" id="SM00530">
    <property type="entry name" value="HTH_XRE"/>
    <property type="match status" value="1"/>
</dbReference>
<feature type="domain" description="HTH cro/C1-type" evidence="2">
    <location>
        <begin position="6"/>
        <end position="60"/>
    </location>
</feature>
<dbReference type="Proteomes" id="UP000095649">
    <property type="component" value="Unassembled WGS sequence"/>
</dbReference>
<dbReference type="InterPro" id="IPR010982">
    <property type="entry name" value="Lambda_DNA-bd_dom_sf"/>
</dbReference>
<keyword evidence="1" id="KW-0238">DNA-binding</keyword>